<dbReference type="Proteomes" id="UP000326287">
    <property type="component" value="Chromosome"/>
</dbReference>
<protein>
    <submittedName>
        <fullName evidence="3">Thiolase domain-containing protein</fullName>
    </submittedName>
</protein>
<dbReference type="AlphaFoldDB" id="A0A5P9NNS8"/>
<dbReference type="NCBIfam" id="NF004936">
    <property type="entry name" value="PRK06289.1"/>
    <property type="match status" value="1"/>
</dbReference>
<dbReference type="KEGG" id="halc:EY643_17545"/>
<dbReference type="SUPFAM" id="SSF53901">
    <property type="entry name" value="Thiolase-like"/>
    <property type="match status" value="2"/>
</dbReference>
<dbReference type="EMBL" id="CP036422">
    <property type="protein sequence ID" value="QFU77319.1"/>
    <property type="molecule type" value="Genomic_DNA"/>
</dbReference>
<accession>A0A5P9NNS8</accession>
<proteinExistence type="predicted"/>
<dbReference type="Pfam" id="PF22691">
    <property type="entry name" value="Thiolase_C_1"/>
    <property type="match status" value="1"/>
</dbReference>
<dbReference type="GO" id="GO:0003988">
    <property type="term" value="F:acetyl-CoA C-acyltransferase activity"/>
    <property type="evidence" value="ECO:0007669"/>
    <property type="project" value="UniProtKB-ARBA"/>
</dbReference>
<dbReference type="InterPro" id="IPR016039">
    <property type="entry name" value="Thiolase-like"/>
</dbReference>
<organism evidence="3 4">
    <name type="scientific">Halioglobus maricola</name>
    <dbReference type="NCBI Taxonomy" id="2601894"/>
    <lineage>
        <taxon>Bacteria</taxon>
        <taxon>Pseudomonadati</taxon>
        <taxon>Pseudomonadota</taxon>
        <taxon>Gammaproteobacteria</taxon>
        <taxon>Cellvibrionales</taxon>
        <taxon>Halieaceae</taxon>
        <taxon>Halioglobus</taxon>
    </lineage>
</organism>
<dbReference type="CDD" id="cd00829">
    <property type="entry name" value="SCP-x_thiolase"/>
    <property type="match status" value="1"/>
</dbReference>
<evidence type="ECO:0000259" key="2">
    <source>
        <dbReference type="Pfam" id="PF22691"/>
    </source>
</evidence>
<dbReference type="RefSeq" id="WP_153240464.1">
    <property type="nucleotide sequence ID" value="NZ_CP036422.1"/>
</dbReference>
<dbReference type="InterPro" id="IPR002155">
    <property type="entry name" value="Thiolase"/>
</dbReference>
<dbReference type="Pfam" id="PF00108">
    <property type="entry name" value="Thiolase_N"/>
    <property type="match status" value="1"/>
</dbReference>
<feature type="domain" description="Thiolase N-terminal" evidence="1">
    <location>
        <begin position="8"/>
        <end position="235"/>
    </location>
</feature>
<feature type="domain" description="Thiolase C-terminal" evidence="2">
    <location>
        <begin position="272"/>
        <end position="408"/>
    </location>
</feature>
<sequence>MSDIYILGGSQSDFARNWAREGKDIYDMFSESLQEAVANAAIEPGEIEVGHVGNFVGELFTGQGLLGGFFGQVYPELAALPTSRHEAACASGSIAIMSAMRDIEAGHYDVACVLGLELMRNTDGKTGAEYLGAAAWKGREATPQECDFPWPHMFDRLTEEYDRRYGINSDYLNRIAEINFGNGKLNPRAQTRQWEFAEGAFTSSDELNPVIEGRVRKQDCGQITDGAACVVLASEAKAKEHAQKLGVNLKDIPRIKGWGHRSAPILLSRKLELSADAPLVFPHAAQCLNEAAQRAGFAEVGELDGLETHDCFSMTEYMAIDHAGLTAPGESWQAVDDGRIALDGDFPINASGGLIGLGHPVGATGIRMVLDCARQVTGRAGPYQMPKAENMMTFNVGGSTTTCASFVVGVG</sequence>
<dbReference type="PANTHER" id="PTHR42870:SF2">
    <property type="entry name" value="LIPID-TRANSFER PROTEIN, PUTATIVE-RELATED"/>
    <property type="match status" value="1"/>
</dbReference>
<evidence type="ECO:0000313" key="4">
    <source>
        <dbReference type="Proteomes" id="UP000326287"/>
    </source>
</evidence>
<evidence type="ECO:0000259" key="1">
    <source>
        <dbReference type="Pfam" id="PF00108"/>
    </source>
</evidence>
<dbReference type="OrthoDB" id="7053663at2"/>
<dbReference type="InterPro" id="IPR020616">
    <property type="entry name" value="Thiolase_N"/>
</dbReference>
<dbReference type="PIRSF" id="PIRSF000429">
    <property type="entry name" value="Ac-CoA_Ac_transf"/>
    <property type="match status" value="1"/>
</dbReference>
<keyword evidence="4" id="KW-1185">Reference proteome</keyword>
<dbReference type="InterPro" id="IPR055140">
    <property type="entry name" value="Thiolase_C_2"/>
</dbReference>
<gene>
    <name evidence="3" type="ORF">EY643_17545</name>
</gene>
<evidence type="ECO:0000313" key="3">
    <source>
        <dbReference type="EMBL" id="QFU77319.1"/>
    </source>
</evidence>
<name>A0A5P9NNS8_9GAMM</name>
<dbReference type="PANTHER" id="PTHR42870">
    <property type="entry name" value="ACETYL-COA C-ACETYLTRANSFERASE"/>
    <property type="match status" value="1"/>
</dbReference>
<dbReference type="Gene3D" id="3.40.47.10">
    <property type="match status" value="1"/>
</dbReference>
<reference evidence="3 4" key="1">
    <citation type="submission" date="2019-02" db="EMBL/GenBank/DDBJ databases">
        <authorList>
            <person name="Li S.-H."/>
        </authorList>
    </citation>
    <scope>NUCLEOTIDE SEQUENCE [LARGE SCALE GENOMIC DNA]</scope>
    <source>
        <strain evidence="3 4">IMCC14385</strain>
    </source>
</reference>